<organism evidence="2 3">
    <name type="scientific">Nocardioides currus</name>
    <dbReference type="NCBI Taxonomy" id="2133958"/>
    <lineage>
        <taxon>Bacteria</taxon>
        <taxon>Bacillati</taxon>
        <taxon>Actinomycetota</taxon>
        <taxon>Actinomycetes</taxon>
        <taxon>Propionibacteriales</taxon>
        <taxon>Nocardioidaceae</taxon>
        <taxon>Nocardioides</taxon>
    </lineage>
</organism>
<dbReference type="EMBL" id="PYXZ01000002">
    <property type="protein sequence ID" value="PUA81825.1"/>
    <property type="molecule type" value="Genomic_DNA"/>
</dbReference>
<evidence type="ECO:0000313" key="2">
    <source>
        <dbReference type="EMBL" id="PUA81825.1"/>
    </source>
</evidence>
<feature type="transmembrane region" description="Helical" evidence="1">
    <location>
        <begin position="96"/>
        <end position="116"/>
    </location>
</feature>
<dbReference type="AlphaFoldDB" id="A0A2R7YZL9"/>
<sequence length="119" mass="12488">MEILRLVLLFVHVLGFAALFGGLVVQAQAPEKKVNAAMRDGVGTAFLAGLLLVGVLEAGDDPVDHAKIGVKFAIGLVLLVLVMANTRKPSIPQGLWLGLLLLSVANIAVAIFWSPAHTV</sequence>
<protein>
    <recommendedName>
        <fullName evidence="4">Integral membrane protein</fullName>
    </recommendedName>
</protein>
<feature type="transmembrane region" description="Helical" evidence="1">
    <location>
        <begin position="6"/>
        <end position="25"/>
    </location>
</feature>
<keyword evidence="1" id="KW-0812">Transmembrane</keyword>
<evidence type="ECO:0000256" key="1">
    <source>
        <dbReference type="SAM" id="Phobius"/>
    </source>
</evidence>
<keyword evidence="3" id="KW-1185">Reference proteome</keyword>
<keyword evidence="1" id="KW-0472">Membrane</keyword>
<evidence type="ECO:0008006" key="4">
    <source>
        <dbReference type="Google" id="ProtNLM"/>
    </source>
</evidence>
<comment type="caution">
    <text evidence="2">The sequence shown here is derived from an EMBL/GenBank/DDBJ whole genome shotgun (WGS) entry which is preliminary data.</text>
</comment>
<dbReference type="RefSeq" id="WP_108343707.1">
    <property type="nucleotide sequence ID" value="NZ_PYXZ01000002.1"/>
</dbReference>
<keyword evidence="1" id="KW-1133">Transmembrane helix</keyword>
<gene>
    <name evidence="2" type="ORF">C7S10_07120</name>
</gene>
<proteinExistence type="predicted"/>
<dbReference type="OrthoDB" id="3730860at2"/>
<evidence type="ECO:0000313" key="3">
    <source>
        <dbReference type="Proteomes" id="UP000244867"/>
    </source>
</evidence>
<reference evidence="2 3" key="1">
    <citation type="submission" date="2018-03" db="EMBL/GenBank/DDBJ databases">
        <authorList>
            <person name="Keele B.F."/>
        </authorList>
    </citation>
    <scope>NUCLEOTIDE SEQUENCE [LARGE SCALE GENOMIC DNA]</scope>
    <source>
        <strain evidence="2 3">IB-3</strain>
    </source>
</reference>
<dbReference type="Proteomes" id="UP000244867">
    <property type="component" value="Unassembled WGS sequence"/>
</dbReference>
<feature type="transmembrane region" description="Helical" evidence="1">
    <location>
        <begin position="68"/>
        <end position="84"/>
    </location>
</feature>
<name>A0A2R7YZL9_9ACTN</name>
<accession>A0A2R7YZL9</accession>